<dbReference type="PANTHER" id="PTHR48098:SF6">
    <property type="entry name" value="FERRI-BACILLIBACTIN ESTERASE BESA"/>
    <property type="match status" value="1"/>
</dbReference>
<dbReference type="OrthoDB" id="9784036at2"/>
<dbReference type="Proteomes" id="UP000320643">
    <property type="component" value="Unassembled WGS sequence"/>
</dbReference>
<dbReference type="RefSeq" id="WP_143372604.1">
    <property type="nucleotide sequence ID" value="NZ_VJVZ01000003.1"/>
</dbReference>
<keyword evidence="2" id="KW-1185">Reference proteome</keyword>
<organism evidence="1 2">
    <name type="scientific">Flavobacterium zepuense</name>
    <dbReference type="NCBI Taxonomy" id="2593302"/>
    <lineage>
        <taxon>Bacteria</taxon>
        <taxon>Pseudomonadati</taxon>
        <taxon>Bacteroidota</taxon>
        <taxon>Flavobacteriia</taxon>
        <taxon>Flavobacteriales</taxon>
        <taxon>Flavobacteriaceae</taxon>
        <taxon>Flavobacterium</taxon>
    </lineage>
</organism>
<name>A0A552V642_9FLAO</name>
<dbReference type="Pfam" id="PF00756">
    <property type="entry name" value="Esterase"/>
    <property type="match status" value="1"/>
</dbReference>
<evidence type="ECO:0000313" key="2">
    <source>
        <dbReference type="Proteomes" id="UP000320643"/>
    </source>
</evidence>
<comment type="caution">
    <text evidence="1">The sequence shown here is derived from an EMBL/GenBank/DDBJ whole genome shotgun (WGS) entry which is preliminary data.</text>
</comment>
<evidence type="ECO:0000313" key="1">
    <source>
        <dbReference type="EMBL" id="TRW25940.1"/>
    </source>
</evidence>
<dbReference type="InterPro" id="IPR000801">
    <property type="entry name" value="Esterase-like"/>
</dbReference>
<reference evidence="1 2" key="1">
    <citation type="submission" date="2019-07" db="EMBL/GenBank/DDBJ databases">
        <title>Flavobacterium sp. nov., isolated from glacier ice.</title>
        <authorList>
            <person name="Liu Q."/>
            <person name="Xin Y.-H."/>
        </authorList>
    </citation>
    <scope>NUCLEOTIDE SEQUENCE [LARGE SCALE GENOMIC DNA]</scope>
    <source>
        <strain evidence="1 2">ZT4R6</strain>
    </source>
</reference>
<dbReference type="EMBL" id="VJVZ01000003">
    <property type="protein sequence ID" value="TRW25940.1"/>
    <property type="molecule type" value="Genomic_DNA"/>
</dbReference>
<dbReference type="PANTHER" id="PTHR48098">
    <property type="entry name" value="ENTEROCHELIN ESTERASE-RELATED"/>
    <property type="match status" value="1"/>
</dbReference>
<keyword evidence="1" id="KW-0378">Hydrolase</keyword>
<dbReference type="InterPro" id="IPR050583">
    <property type="entry name" value="Mycobacterial_A85_antigen"/>
</dbReference>
<dbReference type="GO" id="GO:0016787">
    <property type="term" value="F:hydrolase activity"/>
    <property type="evidence" value="ECO:0007669"/>
    <property type="project" value="UniProtKB-KW"/>
</dbReference>
<dbReference type="SUPFAM" id="SSF53474">
    <property type="entry name" value="alpha/beta-Hydrolases"/>
    <property type="match status" value="1"/>
</dbReference>
<dbReference type="InterPro" id="IPR029058">
    <property type="entry name" value="AB_hydrolase_fold"/>
</dbReference>
<proteinExistence type="predicted"/>
<sequence length="251" mass="29093">MKTTSEDKTLGTVTEFTINAPQLGRDKTIWVYLPYNYNDTAQSFPVIYMHDGQNVFNHTESPKREWFVEDKLNDLHSEAIIIGIEHGGINRRIDEMTPYKNEKYGGGHADDYLDFIVNTLKPYVDENYRTLSDTKNTTIFGSSVGGLISFYALLKFPNVFGNAGVFSPSFWFSEEIFTLMETVKHIEGRIYFMAGDHESQAMLPDLEQMEQLVLERVTTKEQVHKKIVHNGHHNEKLWRKEFSDAYSWLMD</sequence>
<gene>
    <name evidence="1" type="ORF">FMM05_06870</name>
</gene>
<accession>A0A552V642</accession>
<protein>
    <submittedName>
        <fullName evidence="1">Alpha/beta hydrolase</fullName>
    </submittedName>
</protein>
<dbReference type="AlphaFoldDB" id="A0A552V642"/>
<dbReference type="Gene3D" id="3.40.50.1820">
    <property type="entry name" value="alpha/beta hydrolase"/>
    <property type="match status" value="1"/>
</dbReference>